<dbReference type="AlphaFoldDB" id="A0A182QZU9"/>
<feature type="region of interest" description="Disordered" evidence="1">
    <location>
        <begin position="375"/>
        <end position="404"/>
    </location>
</feature>
<sequence>MRCERVLWGTVFPWWKKEATTQSRRSPSVGVRVYMFFALHRGIPVVVANGAEVQRCESLFQREVQGIASSMSCLGDCLELGPPPDMILSMPPPPLSSFLLPRNALVASKPNGNSNNSLLCSAAFICEPSLKANEQSGMEFVELPGNGMDDTWVLVLISSCVGVLLLGALLAMVVLKCRDAFSYSYHDSNLKQPPLHALGHEPSTAKAAVFMPGGTILYPTNHLHHHHQQQQPSHQPSYGPDNRTLWAALTPHGTQHFITESYGGNPEDHYEVIDYGRKHEQYIPSAHGTIVKSKNSFENSGFVDYDYEDPTPLMESYAHFDDMDSGYQEPQEVLGSLNRAANVNRTGTLVSSPTRIEHPNLAPLNLYPTVQSHRTGTLGSTMGRKGQGNGGAGSLSRRISDIKN</sequence>
<dbReference type="EMBL" id="AXCN02000808">
    <property type="status" value="NOT_ANNOTATED_CDS"/>
    <property type="molecule type" value="Genomic_DNA"/>
</dbReference>
<proteinExistence type="predicted"/>
<evidence type="ECO:0000313" key="4">
    <source>
        <dbReference type="Proteomes" id="UP000075886"/>
    </source>
</evidence>
<keyword evidence="4" id="KW-1185">Reference proteome</keyword>
<name>A0A182QZU9_9DIPT</name>
<keyword evidence="2" id="KW-0812">Transmembrane</keyword>
<reference evidence="4" key="1">
    <citation type="submission" date="2014-01" db="EMBL/GenBank/DDBJ databases">
        <title>The Genome Sequence of Anopheles farauti FAR1 (V2).</title>
        <authorList>
            <consortium name="The Broad Institute Genomics Platform"/>
            <person name="Neafsey D.E."/>
            <person name="Besansky N."/>
            <person name="Howell P."/>
            <person name="Walton C."/>
            <person name="Young S.K."/>
            <person name="Zeng Q."/>
            <person name="Gargeya S."/>
            <person name="Fitzgerald M."/>
            <person name="Haas B."/>
            <person name="Abouelleil A."/>
            <person name="Allen A.W."/>
            <person name="Alvarado L."/>
            <person name="Arachchi H.M."/>
            <person name="Berlin A.M."/>
            <person name="Chapman S.B."/>
            <person name="Gainer-Dewar J."/>
            <person name="Goldberg J."/>
            <person name="Griggs A."/>
            <person name="Gujja S."/>
            <person name="Hansen M."/>
            <person name="Howarth C."/>
            <person name="Imamovic A."/>
            <person name="Ireland A."/>
            <person name="Larimer J."/>
            <person name="McCowan C."/>
            <person name="Murphy C."/>
            <person name="Pearson M."/>
            <person name="Poon T.W."/>
            <person name="Priest M."/>
            <person name="Roberts A."/>
            <person name="Saif S."/>
            <person name="Shea T."/>
            <person name="Sisk P."/>
            <person name="Sykes S."/>
            <person name="Wortman J."/>
            <person name="Nusbaum C."/>
            <person name="Birren B."/>
        </authorList>
    </citation>
    <scope>NUCLEOTIDE SEQUENCE [LARGE SCALE GENOMIC DNA]</scope>
    <source>
        <strain evidence="4">FAR1</strain>
    </source>
</reference>
<keyword evidence="2" id="KW-0472">Membrane</keyword>
<dbReference type="Proteomes" id="UP000075886">
    <property type="component" value="Unassembled WGS sequence"/>
</dbReference>
<reference evidence="3" key="2">
    <citation type="submission" date="2020-05" db="UniProtKB">
        <authorList>
            <consortium name="EnsemblMetazoa"/>
        </authorList>
    </citation>
    <scope>IDENTIFICATION</scope>
    <source>
        <strain evidence="3">FAR1</strain>
    </source>
</reference>
<feature type="transmembrane region" description="Helical" evidence="2">
    <location>
        <begin position="152"/>
        <end position="175"/>
    </location>
</feature>
<evidence type="ECO:0000313" key="3">
    <source>
        <dbReference type="EnsemblMetazoa" id="AFAF020187-PA"/>
    </source>
</evidence>
<accession>A0A182QZU9</accession>
<organism evidence="3 4">
    <name type="scientific">Anopheles farauti</name>
    <dbReference type="NCBI Taxonomy" id="69004"/>
    <lineage>
        <taxon>Eukaryota</taxon>
        <taxon>Metazoa</taxon>
        <taxon>Ecdysozoa</taxon>
        <taxon>Arthropoda</taxon>
        <taxon>Hexapoda</taxon>
        <taxon>Insecta</taxon>
        <taxon>Pterygota</taxon>
        <taxon>Neoptera</taxon>
        <taxon>Endopterygota</taxon>
        <taxon>Diptera</taxon>
        <taxon>Nematocera</taxon>
        <taxon>Culicoidea</taxon>
        <taxon>Culicidae</taxon>
        <taxon>Anophelinae</taxon>
        <taxon>Anopheles</taxon>
    </lineage>
</organism>
<protein>
    <submittedName>
        <fullName evidence="3">Uncharacterized protein</fullName>
    </submittedName>
</protein>
<evidence type="ECO:0000256" key="2">
    <source>
        <dbReference type="SAM" id="Phobius"/>
    </source>
</evidence>
<evidence type="ECO:0000256" key="1">
    <source>
        <dbReference type="SAM" id="MobiDB-lite"/>
    </source>
</evidence>
<dbReference type="EnsemblMetazoa" id="AFAF020187-RA">
    <property type="protein sequence ID" value="AFAF020187-PA"/>
    <property type="gene ID" value="AFAF020187"/>
</dbReference>
<dbReference type="VEuPathDB" id="VectorBase:AFAF020187"/>
<keyword evidence="2" id="KW-1133">Transmembrane helix</keyword>